<dbReference type="Ensembl" id="ENSSANT00000052496.1">
    <property type="protein sequence ID" value="ENSSANP00000049377.1"/>
    <property type="gene ID" value="ENSSANG00000024809.1"/>
</dbReference>
<evidence type="ECO:0000256" key="13">
    <source>
        <dbReference type="ARBA" id="ARBA00035382"/>
    </source>
</evidence>
<protein>
    <recommendedName>
        <fullName evidence="11">Solute carrier family 25 member 3</fullName>
    </recommendedName>
    <alternativeName>
        <fullName evidence="13">Phosphate carrier protein, mitochondrial</fullName>
    </alternativeName>
    <alternativeName>
        <fullName evidence="12">Phosphate transport protein</fullName>
    </alternativeName>
</protein>
<evidence type="ECO:0000256" key="10">
    <source>
        <dbReference type="ARBA" id="ARBA00024212"/>
    </source>
</evidence>
<dbReference type="SUPFAM" id="SSF103506">
    <property type="entry name" value="Mitochondrial carrier"/>
    <property type="match status" value="1"/>
</dbReference>
<evidence type="ECO:0000256" key="9">
    <source>
        <dbReference type="ARBA" id="ARBA00023136"/>
    </source>
</evidence>
<dbReference type="PROSITE" id="PS50920">
    <property type="entry name" value="SOLCAR"/>
    <property type="match status" value="1"/>
</dbReference>
<evidence type="ECO:0000256" key="2">
    <source>
        <dbReference type="ARBA" id="ARBA00006375"/>
    </source>
</evidence>
<keyword evidence="6" id="KW-0999">Mitochondrion inner membrane</keyword>
<dbReference type="PANTHER" id="PTHR45671">
    <property type="entry name" value="SOLUTE CARRIER FAMILY 25 (MITOCHONDRIAL CARRIER PHOSPHATE CARRIER), MEMBER 3, LIKE-RELATED-RELATED"/>
    <property type="match status" value="1"/>
</dbReference>
<proteinExistence type="inferred from homology"/>
<reference evidence="18" key="2">
    <citation type="submission" date="2025-09" db="UniProtKB">
        <authorList>
            <consortium name="Ensembl"/>
        </authorList>
    </citation>
    <scope>IDENTIFICATION</scope>
</reference>
<comment type="subunit">
    <text evidence="10">Interacts with PPIF; the interaction is impaired by CsA.</text>
</comment>
<name>A0A671NSX5_9TELE</name>
<evidence type="ECO:0000256" key="6">
    <source>
        <dbReference type="ARBA" id="ARBA00022792"/>
    </source>
</evidence>
<comment type="function">
    <text evidence="14">Inorganic ion transporter that transports phosphate or copper ions across the mitochondrial inner membrane into the matrix compartment. Mediates proton-coupled symport of phosphate ions necessary for mitochondrial oxidative phosphorylation of ADP to ATP. Transports copper ions probably in the form of anionic copper(I) complexes to maintain mitochondrial matrix copper pool and to supply copper for cytochrome C oxidase complex assembly. May also play a role in regulation of the mitochondrial permeability transition pore (mPTP).</text>
</comment>
<keyword evidence="19" id="KW-1185">Reference proteome</keyword>
<comment type="similarity">
    <text evidence="2 17">Belongs to the mitochondrial carrier (TC 2.A.29) family.</text>
</comment>
<dbReference type="InterPro" id="IPR018108">
    <property type="entry name" value="MCP_transmembrane"/>
</dbReference>
<evidence type="ECO:0000256" key="12">
    <source>
        <dbReference type="ARBA" id="ARBA00031327"/>
    </source>
</evidence>
<evidence type="ECO:0000256" key="11">
    <source>
        <dbReference type="ARBA" id="ARBA00024242"/>
    </source>
</evidence>
<evidence type="ECO:0000256" key="15">
    <source>
        <dbReference type="ARBA" id="ARBA00049011"/>
    </source>
</evidence>
<dbReference type="InterPro" id="IPR044677">
    <property type="entry name" value="SLC25A3/Pic2/Mir1-like"/>
</dbReference>
<evidence type="ECO:0000256" key="1">
    <source>
        <dbReference type="ARBA" id="ARBA00004448"/>
    </source>
</evidence>
<keyword evidence="5" id="KW-0677">Repeat</keyword>
<evidence type="ECO:0000256" key="17">
    <source>
        <dbReference type="RuleBase" id="RU000488"/>
    </source>
</evidence>
<evidence type="ECO:0000313" key="18">
    <source>
        <dbReference type="Ensembl" id="ENSSANP00000049377.1"/>
    </source>
</evidence>
<sequence length="198" mass="21925">MYPTTLTQLARANPFSAPLFTLQKAGEPETHSPVQKRRLAAAATAESADSCEFGSGKYYALCGFGGILSCGITHTAVVPLDLVKCRLQVDPAKYKSIFNGFSITIREDGVRGLAKGWAPTFIGYSMQGLCKFGFYEVFKIMYGDLLGEKCYFWLQFACFERTVELLYKYVVPKPRSECSKSEQLVVTFVAGYIGEPDL</sequence>
<dbReference type="GO" id="GO:0005743">
    <property type="term" value="C:mitochondrial inner membrane"/>
    <property type="evidence" value="ECO:0007669"/>
    <property type="project" value="UniProtKB-SubCell"/>
</dbReference>
<feature type="repeat" description="Solcar" evidence="16">
    <location>
        <begin position="57"/>
        <end position="141"/>
    </location>
</feature>
<evidence type="ECO:0000256" key="8">
    <source>
        <dbReference type="ARBA" id="ARBA00023128"/>
    </source>
</evidence>
<evidence type="ECO:0000256" key="4">
    <source>
        <dbReference type="ARBA" id="ARBA00022692"/>
    </source>
</evidence>
<keyword evidence="8" id="KW-0496">Mitochondrion</keyword>
<accession>A0A671NSX5</accession>
<evidence type="ECO:0000256" key="5">
    <source>
        <dbReference type="ARBA" id="ARBA00022737"/>
    </source>
</evidence>
<evidence type="ECO:0000256" key="3">
    <source>
        <dbReference type="ARBA" id="ARBA00022448"/>
    </source>
</evidence>
<evidence type="ECO:0000256" key="14">
    <source>
        <dbReference type="ARBA" id="ARBA00045773"/>
    </source>
</evidence>
<reference evidence="18" key="1">
    <citation type="submission" date="2025-08" db="UniProtKB">
        <authorList>
            <consortium name="Ensembl"/>
        </authorList>
    </citation>
    <scope>IDENTIFICATION</scope>
</reference>
<keyword evidence="4 16" id="KW-0812">Transmembrane</keyword>
<evidence type="ECO:0000256" key="16">
    <source>
        <dbReference type="PROSITE-ProRule" id="PRU00282"/>
    </source>
</evidence>
<dbReference type="Pfam" id="PF00153">
    <property type="entry name" value="Mito_carr"/>
    <property type="match status" value="1"/>
</dbReference>
<keyword evidence="9 16" id="KW-0472">Membrane</keyword>
<dbReference type="Proteomes" id="UP000472260">
    <property type="component" value="Unassembled WGS sequence"/>
</dbReference>
<organism evidence="18 19">
    <name type="scientific">Sinocyclocheilus anshuiensis</name>
    <dbReference type="NCBI Taxonomy" id="1608454"/>
    <lineage>
        <taxon>Eukaryota</taxon>
        <taxon>Metazoa</taxon>
        <taxon>Chordata</taxon>
        <taxon>Craniata</taxon>
        <taxon>Vertebrata</taxon>
        <taxon>Euteleostomi</taxon>
        <taxon>Actinopterygii</taxon>
        <taxon>Neopterygii</taxon>
        <taxon>Teleostei</taxon>
        <taxon>Ostariophysi</taxon>
        <taxon>Cypriniformes</taxon>
        <taxon>Cyprinidae</taxon>
        <taxon>Cyprininae</taxon>
        <taxon>Sinocyclocheilus</taxon>
    </lineage>
</organism>
<comment type="catalytic activity">
    <reaction evidence="15">
        <text>phosphate(in) + H(+)(in) = phosphate(out) + H(+)(out)</text>
        <dbReference type="Rhea" id="RHEA:29939"/>
        <dbReference type="ChEBI" id="CHEBI:15378"/>
        <dbReference type="ChEBI" id="CHEBI:43474"/>
    </reaction>
    <physiologicalReaction direction="right-to-left" evidence="15">
        <dbReference type="Rhea" id="RHEA:29941"/>
    </physiologicalReaction>
</comment>
<dbReference type="PANTHER" id="PTHR45671:SF10">
    <property type="entry name" value="SOLUTE CARRIER FAMILY 25 MEMBER 3"/>
    <property type="match status" value="1"/>
</dbReference>
<keyword evidence="3 17" id="KW-0813">Transport</keyword>
<evidence type="ECO:0000313" key="19">
    <source>
        <dbReference type="Proteomes" id="UP000472260"/>
    </source>
</evidence>
<dbReference type="InterPro" id="IPR023395">
    <property type="entry name" value="MCP_dom_sf"/>
</dbReference>
<evidence type="ECO:0000256" key="7">
    <source>
        <dbReference type="ARBA" id="ARBA00022989"/>
    </source>
</evidence>
<dbReference type="Gene3D" id="1.50.40.10">
    <property type="entry name" value="Mitochondrial carrier domain"/>
    <property type="match status" value="1"/>
</dbReference>
<dbReference type="GO" id="GO:0005315">
    <property type="term" value="F:phosphate transmembrane transporter activity"/>
    <property type="evidence" value="ECO:0007669"/>
    <property type="project" value="InterPro"/>
</dbReference>
<gene>
    <name evidence="18" type="primary">LOC107701042</name>
</gene>
<dbReference type="AlphaFoldDB" id="A0A671NSX5"/>
<dbReference type="GO" id="GO:1990547">
    <property type="term" value="P:mitochondrial phosphate ion transmembrane transport"/>
    <property type="evidence" value="ECO:0007669"/>
    <property type="project" value="InterPro"/>
</dbReference>
<keyword evidence="7" id="KW-1133">Transmembrane helix</keyword>
<comment type="subcellular location">
    <subcellularLocation>
        <location evidence="1">Mitochondrion inner membrane</location>
        <topology evidence="1">Multi-pass membrane protein</topology>
    </subcellularLocation>
</comment>